<sequence length="188" mass="21208">MELDDVRPSAKVTEATIHANREPKVSVLHRLQRGIASSEDDVMDMEVVEEEEVPVKKQKVLERCKFWPVCKSGDECSYHHPTTQCKTFPSCKFGDKCLFVHPNCKYDARCSKPDCPFTHVSRRGCSCSSAQASRAAGAHLLVCVDFSQTARRWTVRFITPSRVVSQRSANEPDVPSTTRPRLCLREVP</sequence>
<gene>
    <name evidence="1" type="ORF">E3U43_017023</name>
</gene>
<comment type="caution">
    <text evidence="1">The sequence shown here is derived from an EMBL/GenBank/DDBJ whole genome shotgun (WGS) entry which is preliminary data.</text>
</comment>
<reference evidence="1" key="1">
    <citation type="submission" date="2018-11" db="EMBL/GenBank/DDBJ databases">
        <title>The sequence and de novo assembly of Larimichthys crocea genome using PacBio and Hi-C technologies.</title>
        <authorList>
            <person name="Xu P."/>
            <person name="Chen B."/>
            <person name="Zhou Z."/>
            <person name="Ke Q."/>
            <person name="Wu Y."/>
            <person name="Bai H."/>
            <person name="Pu F."/>
        </authorList>
    </citation>
    <scope>NUCLEOTIDE SEQUENCE</scope>
    <source>
        <tissue evidence="1">Muscle</tissue>
    </source>
</reference>
<protein>
    <submittedName>
        <fullName evidence="1">Uncharacterized protein</fullName>
    </submittedName>
</protein>
<dbReference type="EMBL" id="CM011685">
    <property type="protein sequence ID" value="TMS12065.1"/>
    <property type="molecule type" value="Genomic_DNA"/>
</dbReference>
<organism evidence="1 2">
    <name type="scientific">Larimichthys crocea</name>
    <name type="common">Large yellow croaker</name>
    <name type="synonym">Pseudosciaena crocea</name>
    <dbReference type="NCBI Taxonomy" id="215358"/>
    <lineage>
        <taxon>Eukaryota</taxon>
        <taxon>Metazoa</taxon>
        <taxon>Chordata</taxon>
        <taxon>Craniata</taxon>
        <taxon>Vertebrata</taxon>
        <taxon>Euteleostomi</taxon>
        <taxon>Actinopterygii</taxon>
        <taxon>Neopterygii</taxon>
        <taxon>Teleostei</taxon>
        <taxon>Neoteleostei</taxon>
        <taxon>Acanthomorphata</taxon>
        <taxon>Eupercaria</taxon>
        <taxon>Sciaenidae</taxon>
        <taxon>Larimichthys</taxon>
    </lineage>
</organism>
<keyword evidence="2" id="KW-1185">Reference proteome</keyword>
<accession>A0ACD3QY55</accession>
<evidence type="ECO:0000313" key="2">
    <source>
        <dbReference type="Proteomes" id="UP000793456"/>
    </source>
</evidence>
<dbReference type="Proteomes" id="UP000793456">
    <property type="component" value="Chromosome XII"/>
</dbReference>
<proteinExistence type="predicted"/>
<name>A0ACD3QY55_LARCR</name>
<evidence type="ECO:0000313" key="1">
    <source>
        <dbReference type="EMBL" id="TMS12065.1"/>
    </source>
</evidence>